<proteinExistence type="predicted"/>
<accession>A0A918F0U3</accession>
<dbReference type="Gene3D" id="3.40.50.720">
    <property type="entry name" value="NAD(P)-binding Rossmann-like Domain"/>
    <property type="match status" value="1"/>
</dbReference>
<evidence type="ECO:0000313" key="3">
    <source>
        <dbReference type="EMBL" id="GGQ97606.1"/>
    </source>
</evidence>
<organism evidence="3 4">
    <name type="scientific">Deinococcus ruber</name>
    <dbReference type="NCBI Taxonomy" id="1848197"/>
    <lineage>
        <taxon>Bacteria</taxon>
        <taxon>Thermotogati</taxon>
        <taxon>Deinococcota</taxon>
        <taxon>Deinococci</taxon>
        <taxon>Deinococcales</taxon>
        <taxon>Deinococcaceae</taxon>
        <taxon>Deinococcus</taxon>
    </lineage>
</organism>
<dbReference type="RefSeq" id="WP_189088171.1">
    <property type="nucleotide sequence ID" value="NZ_BMQL01000002.1"/>
</dbReference>
<evidence type="ECO:0000259" key="2">
    <source>
        <dbReference type="Pfam" id="PF03807"/>
    </source>
</evidence>
<keyword evidence="1" id="KW-0560">Oxidoreductase</keyword>
<dbReference type="Pfam" id="PF03807">
    <property type="entry name" value="F420_oxidored"/>
    <property type="match status" value="1"/>
</dbReference>
<gene>
    <name evidence="3" type="ORF">GCM10008957_07590</name>
</gene>
<dbReference type="InterPro" id="IPR028939">
    <property type="entry name" value="P5C_Rdtase_cat_N"/>
</dbReference>
<reference evidence="3" key="2">
    <citation type="submission" date="2020-09" db="EMBL/GenBank/DDBJ databases">
        <authorList>
            <person name="Sun Q."/>
            <person name="Ohkuma M."/>
        </authorList>
    </citation>
    <scope>NUCLEOTIDE SEQUENCE</scope>
    <source>
        <strain evidence="3">JCM 31311</strain>
    </source>
</reference>
<name>A0A918F0U3_9DEIO</name>
<feature type="domain" description="Pyrroline-5-carboxylate reductase catalytic N-terminal" evidence="2">
    <location>
        <begin position="2"/>
        <end position="91"/>
    </location>
</feature>
<dbReference type="InterPro" id="IPR051267">
    <property type="entry name" value="STEAP_metalloreductase"/>
</dbReference>
<dbReference type="EMBL" id="BMQL01000002">
    <property type="protein sequence ID" value="GGQ97606.1"/>
    <property type="molecule type" value="Genomic_DNA"/>
</dbReference>
<dbReference type="PANTHER" id="PTHR14239">
    <property type="entry name" value="DUDULIN-RELATED"/>
    <property type="match status" value="1"/>
</dbReference>
<protein>
    <submittedName>
        <fullName evidence="3">3-hydroxyisobutyrate dehydrogenase</fullName>
    </submittedName>
</protein>
<dbReference type="InterPro" id="IPR036291">
    <property type="entry name" value="NAD(P)-bd_dom_sf"/>
</dbReference>
<dbReference type="AlphaFoldDB" id="A0A918F0U3"/>
<evidence type="ECO:0000256" key="1">
    <source>
        <dbReference type="ARBA" id="ARBA00023002"/>
    </source>
</evidence>
<dbReference type="Proteomes" id="UP000603865">
    <property type="component" value="Unassembled WGS sequence"/>
</dbReference>
<dbReference type="SUPFAM" id="SSF51735">
    <property type="entry name" value="NAD(P)-binding Rossmann-fold domains"/>
    <property type="match status" value="1"/>
</dbReference>
<keyword evidence="4" id="KW-1185">Reference proteome</keyword>
<reference evidence="3" key="1">
    <citation type="journal article" date="2014" name="Int. J. Syst. Evol. Microbiol.">
        <title>Complete genome sequence of Corynebacterium casei LMG S-19264T (=DSM 44701T), isolated from a smear-ripened cheese.</title>
        <authorList>
            <consortium name="US DOE Joint Genome Institute (JGI-PGF)"/>
            <person name="Walter F."/>
            <person name="Albersmeier A."/>
            <person name="Kalinowski J."/>
            <person name="Ruckert C."/>
        </authorList>
    </citation>
    <scope>NUCLEOTIDE SEQUENCE</scope>
    <source>
        <strain evidence="3">JCM 31311</strain>
    </source>
</reference>
<evidence type="ECO:0000313" key="4">
    <source>
        <dbReference type="Proteomes" id="UP000603865"/>
    </source>
</evidence>
<comment type="caution">
    <text evidence="3">The sequence shown here is derived from an EMBL/GenBank/DDBJ whole genome shotgun (WGS) entry which is preliminary data.</text>
</comment>
<dbReference type="GO" id="GO:0016491">
    <property type="term" value="F:oxidoreductase activity"/>
    <property type="evidence" value="ECO:0007669"/>
    <property type="project" value="UniProtKB-KW"/>
</dbReference>
<sequence>MKIGILGAGHIGKALARLLAEAGHEVGISNSRGPDTLRDLTAQLGHGVKAFNSEDAARFGELVIETIPFGKYANLPAVQMEGKIVIDTANYYPQRDGQIDLGGLSESAFIAHHLKGARVVKAFNTIASAHLEAQGDVNKPLDERRAIFIAGDDQAAKDVVTDLIEQIGFAAVDTGSLEDSKVQQPGTPIYGPDLTATQAREALKQKS</sequence>